<dbReference type="InterPro" id="IPR032675">
    <property type="entry name" value="LRR_dom_sf"/>
</dbReference>
<evidence type="ECO:0000259" key="1">
    <source>
        <dbReference type="Pfam" id="PF25372"/>
    </source>
</evidence>
<dbReference type="InterPro" id="IPR006553">
    <property type="entry name" value="Leu-rich_rpt_Cys-con_subtyp"/>
</dbReference>
<sequence length="266" mass="29022">MASVSGNNWYRVPTLMKSCLEGVVQGVSHNMSGISTLPNSVKDRLMILMSKRGLLNDDNLGLILTKSVVTLDLSECDVSDIGLEKIAVCTQLRKLDLNSAKESRTTITSNGVSVIAAACHNLQVVYLRRCLTMTDPGVVALATNCPRLRELNIGGCTQITDVSLHALANCKYLECINIANTDITDNGVIALAMGSCAKALKEVHMDHCKNITDESIEGLLQMCPRINILLFHACPKVTEQSRVALEEMLQQSGESKKVKQITWTVY</sequence>
<dbReference type="OrthoDB" id="10257471at2759"/>
<accession>A0A8J1UCY7</accession>
<dbReference type="SUPFAM" id="SSF52047">
    <property type="entry name" value="RNI-like"/>
    <property type="match status" value="1"/>
</dbReference>
<dbReference type="Pfam" id="PF13516">
    <property type="entry name" value="LRR_6"/>
    <property type="match status" value="1"/>
</dbReference>
<dbReference type="InterPro" id="IPR001611">
    <property type="entry name" value="Leu-rich_rpt"/>
</dbReference>
<name>A0A8J1UCY7_OWEFU</name>
<evidence type="ECO:0000313" key="2">
    <source>
        <dbReference type="EMBL" id="CAH1773532.1"/>
    </source>
</evidence>
<dbReference type="Proteomes" id="UP000749559">
    <property type="component" value="Unassembled WGS sequence"/>
</dbReference>
<dbReference type="PANTHER" id="PTHR13318">
    <property type="entry name" value="PARTNER OF PAIRED, ISOFORM B-RELATED"/>
    <property type="match status" value="1"/>
</dbReference>
<dbReference type="Pfam" id="PF25372">
    <property type="entry name" value="DUF7885"/>
    <property type="match status" value="1"/>
</dbReference>
<gene>
    <name evidence="2" type="ORF">OFUS_LOCUS1117</name>
</gene>
<reference evidence="2" key="1">
    <citation type="submission" date="2022-03" db="EMBL/GenBank/DDBJ databases">
        <authorList>
            <person name="Martin C."/>
        </authorList>
    </citation>
    <scope>NUCLEOTIDE SEQUENCE</scope>
</reference>
<dbReference type="InterPro" id="IPR057207">
    <property type="entry name" value="FBXL15_LRR"/>
</dbReference>
<dbReference type="Gene3D" id="3.80.10.10">
    <property type="entry name" value="Ribonuclease Inhibitor"/>
    <property type="match status" value="2"/>
</dbReference>
<dbReference type="GO" id="GO:0031146">
    <property type="term" value="P:SCF-dependent proteasomal ubiquitin-dependent protein catabolic process"/>
    <property type="evidence" value="ECO:0007669"/>
    <property type="project" value="TreeGrafter"/>
</dbReference>
<dbReference type="SMART" id="SM00367">
    <property type="entry name" value="LRR_CC"/>
    <property type="match status" value="5"/>
</dbReference>
<feature type="domain" description="F-box/LRR-repeat protein 15-like leucin rich repeat" evidence="1">
    <location>
        <begin position="144"/>
        <end position="222"/>
    </location>
</feature>
<organism evidence="2 3">
    <name type="scientific">Owenia fusiformis</name>
    <name type="common">Polychaete worm</name>
    <dbReference type="NCBI Taxonomy" id="6347"/>
    <lineage>
        <taxon>Eukaryota</taxon>
        <taxon>Metazoa</taxon>
        <taxon>Spiralia</taxon>
        <taxon>Lophotrochozoa</taxon>
        <taxon>Annelida</taxon>
        <taxon>Polychaeta</taxon>
        <taxon>Sedentaria</taxon>
        <taxon>Canalipalpata</taxon>
        <taxon>Sabellida</taxon>
        <taxon>Oweniida</taxon>
        <taxon>Oweniidae</taxon>
        <taxon>Owenia</taxon>
    </lineage>
</organism>
<dbReference type="AlphaFoldDB" id="A0A8J1UCY7"/>
<protein>
    <recommendedName>
        <fullName evidence="1">F-box/LRR-repeat protein 15-like leucin rich repeat domain-containing protein</fullName>
    </recommendedName>
</protein>
<evidence type="ECO:0000313" key="3">
    <source>
        <dbReference type="Proteomes" id="UP000749559"/>
    </source>
</evidence>
<keyword evidence="3" id="KW-1185">Reference proteome</keyword>
<dbReference type="EMBL" id="CAIIXF020000001">
    <property type="protein sequence ID" value="CAH1773532.1"/>
    <property type="molecule type" value="Genomic_DNA"/>
</dbReference>
<dbReference type="GO" id="GO:0019005">
    <property type="term" value="C:SCF ubiquitin ligase complex"/>
    <property type="evidence" value="ECO:0007669"/>
    <property type="project" value="TreeGrafter"/>
</dbReference>
<dbReference type="PANTHER" id="PTHR13318:SF190">
    <property type="entry name" value="PARTNER OF PAIRED, ISOFORM B"/>
    <property type="match status" value="1"/>
</dbReference>
<proteinExistence type="predicted"/>
<comment type="caution">
    <text evidence="2">The sequence shown here is derived from an EMBL/GenBank/DDBJ whole genome shotgun (WGS) entry which is preliminary data.</text>
</comment>